<evidence type="ECO:0000256" key="7">
    <source>
        <dbReference type="ARBA" id="ARBA00022741"/>
    </source>
</evidence>
<comment type="cofactor">
    <cofactor evidence="1 11">
        <name>biotin</name>
        <dbReference type="ChEBI" id="CHEBI:57586"/>
    </cofactor>
</comment>
<dbReference type="Pfam" id="PF02786">
    <property type="entry name" value="CPSase_L_D2"/>
    <property type="match status" value="1"/>
</dbReference>
<dbReference type="InterPro" id="IPR003379">
    <property type="entry name" value="Carboxylase_cons_dom"/>
</dbReference>
<evidence type="ECO:0000259" key="19">
    <source>
        <dbReference type="PROSITE" id="PS50991"/>
    </source>
</evidence>
<dbReference type="InterPro" id="IPR005482">
    <property type="entry name" value="Biotin_COase_C"/>
</dbReference>
<feature type="binding site" evidence="13">
    <location>
        <position position="876"/>
    </location>
    <ligand>
        <name>substrate</name>
    </ligand>
</feature>
<dbReference type="CDD" id="cd06850">
    <property type="entry name" value="biotinyl_domain"/>
    <property type="match status" value="1"/>
</dbReference>
<dbReference type="RefSeq" id="WP_110998342.1">
    <property type="nucleotide sequence ID" value="NZ_QKTW01000011.1"/>
</dbReference>
<evidence type="ECO:0000256" key="4">
    <source>
        <dbReference type="ARBA" id="ARBA00022432"/>
    </source>
</evidence>
<keyword evidence="10" id="KW-0511">Multifunctional enzyme</keyword>
<dbReference type="PANTHER" id="PTHR43778">
    <property type="entry name" value="PYRUVATE CARBOXYLASE"/>
    <property type="match status" value="1"/>
</dbReference>
<dbReference type="CDD" id="cd07937">
    <property type="entry name" value="DRE_TIM_PC_TC_5S"/>
    <property type="match status" value="1"/>
</dbReference>
<dbReference type="Pfam" id="PF02785">
    <property type="entry name" value="Biotin_carb_C"/>
    <property type="match status" value="1"/>
</dbReference>
<dbReference type="UniPathway" id="UPA00138"/>
<dbReference type="SUPFAM" id="SSF89000">
    <property type="entry name" value="post-HMGL domain-like"/>
    <property type="match status" value="1"/>
</dbReference>
<dbReference type="InterPro" id="IPR000891">
    <property type="entry name" value="PYR_CT"/>
</dbReference>
<evidence type="ECO:0000256" key="13">
    <source>
        <dbReference type="PIRSR" id="PIRSR001594-2"/>
    </source>
</evidence>
<dbReference type="NCBIfam" id="TIGR01235">
    <property type="entry name" value="pyruv_carbox"/>
    <property type="match status" value="1"/>
</dbReference>
<feature type="domain" description="Pyruvate carboxyltransferase" evidence="19">
    <location>
        <begin position="533"/>
        <end position="802"/>
    </location>
</feature>
<dbReference type="PROSITE" id="PS00867">
    <property type="entry name" value="CPSASE_2"/>
    <property type="match status" value="1"/>
</dbReference>
<dbReference type="PROSITE" id="PS50991">
    <property type="entry name" value="PYR_CT"/>
    <property type="match status" value="1"/>
</dbReference>
<dbReference type="SMART" id="SM00878">
    <property type="entry name" value="Biotin_carb_C"/>
    <property type="match status" value="1"/>
</dbReference>
<dbReference type="PROSITE" id="PS50975">
    <property type="entry name" value="ATP_GRASP"/>
    <property type="match status" value="1"/>
</dbReference>
<name>A0A2W2BJJ6_9BACT</name>
<evidence type="ECO:0000256" key="3">
    <source>
        <dbReference type="ARBA" id="ARBA00013057"/>
    </source>
</evidence>
<dbReference type="SUPFAM" id="SSF51230">
    <property type="entry name" value="Single hybrid motif"/>
    <property type="match status" value="1"/>
</dbReference>
<dbReference type="PROSITE" id="PS00866">
    <property type="entry name" value="CPSASE_1"/>
    <property type="match status" value="1"/>
</dbReference>
<evidence type="ECO:0000256" key="9">
    <source>
        <dbReference type="ARBA" id="ARBA00023267"/>
    </source>
</evidence>
<dbReference type="PROSITE" id="PS50979">
    <property type="entry name" value="BC"/>
    <property type="match status" value="1"/>
</dbReference>
<dbReference type="PIRSF" id="PIRSF001594">
    <property type="entry name" value="Pyruv_carbox"/>
    <property type="match status" value="1"/>
</dbReference>
<dbReference type="Proteomes" id="UP000248745">
    <property type="component" value="Unassembled WGS sequence"/>
</dbReference>
<feature type="binding site" evidence="13">
    <location>
        <position position="614"/>
    </location>
    <ligand>
        <name>substrate</name>
    </ligand>
</feature>
<dbReference type="Pfam" id="PF00682">
    <property type="entry name" value="HMGL-like"/>
    <property type="match status" value="1"/>
</dbReference>
<dbReference type="OrthoDB" id="9807469at2"/>
<feature type="modified residue" description="N6-carboxylysine" evidence="15">
    <location>
        <position position="712"/>
    </location>
</feature>
<evidence type="ECO:0000256" key="15">
    <source>
        <dbReference type="PIRSR" id="PIRSR001594-4"/>
    </source>
</evidence>
<evidence type="ECO:0000256" key="2">
    <source>
        <dbReference type="ARBA" id="ARBA00004742"/>
    </source>
</evidence>
<protein>
    <recommendedName>
        <fullName evidence="3 11">Pyruvate carboxylase</fullName>
        <ecNumber evidence="3 11">6.4.1.1</ecNumber>
    </recommendedName>
</protein>
<feature type="domain" description="ATP-grasp" evidence="17">
    <location>
        <begin position="122"/>
        <end position="319"/>
    </location>
</feature>
<gene>
    <name evidence="20" type="ORF">DN068_07795</name>
</gene>
<dbReference type="EC" id="6.4.1.1" evidence="3 11"/>
<evidence type="ECO:0000313" key="20">
    <source>
        <dbReference type="EMBL" id="PZF73616.1"/>
    </source>
</evidence>
<dbReference type="FunFam" id="2.40.50.100:FF:000003">
    <property type="entry name" value="Acetyl-CoA carboxylase biotin carboxyl carrier protein"/>
    <property type="match status" value="1"/>
</dbReference>
<feature type="binding site" evidence="14">
    <location>
        <position position="542"/>
    </location>
    <ligand>
        <name>Mn(2+)</name>
        <dbReference type="ChEBI" id="CHEBI:29035"/>
    </ligand>
</feature>
<keyword evidence="4" id="KW-0312">Gluconeogenesis</keyword>
<dbReference type="InterPro" id="IPR005479">
    <property type="entry name" value="CPAse_ATP-bd"/>
</dbReference>
<dbReference type="GO" id="GO:0006094">
    <property type="term" value="P:gluconeogenesis"/>
    <property type="evidence" value="ECO:0007669"/>
    <property type="project" value="UniProtKB-UniPathway"/>
</dbReference>
<keyword evidence="7 11" id="KW-0547">Nucleotide-binding</keyword>
<evidence type="ECO:0000256" key="6">
    <source>
        <dbReference type="ARBA" id="ARBA00022723"/>
    </source>
</evidence>
<feature type="binding site" evidence="14">
    <location>
        <position position="743"/>
    </location>
    <ligand>
        <name>Mn(2+)</name>
        <dbReference type="ChEBI" id="CHEBI:29035"/>
    </ligand>
</feature>
<dbReference type="FunFam" id="3.30.1490.20:FF:000003">
    <property type="entry name" value="acetyl-CoA carboxylase isoform X1"/>
    <property type="match status" value="1"/>
</dbReference>
<feature type="domain" description="Lipoyl-binding" evidence="16">
    <location>
        <begin position="1071"/>
        <end position="1146"/>
    </location>
</feature>
<dbReference type="GO" id="GO:0046872">
    <property type="term" value="F:metal ion binding"/>
    <property type="evidence" value="ECO:0007669"/>
    <property type="project" value="UniProtKB-KW"/>
</dbReference>
<dbReference type="SUPFAM" id="SSF56059">
    <property type="entry name" value="Glutathione synthetase ATP-binding domain-like"/>
    <property type="match status" value="1"/>
</dbReference>
<evidence type="ECO:0000256" key="12">
    <source>
        <dbReference type="PIRSR" id="PIRSR001594-1"/>
    </source>
</evidence>
<dbReference type="GO" id="GO:0005524">
    <property type="term" value="F:ATP binding"/>
    <property type="evidence" value="ECO:0007669"/>
    <property type="project" value="UniProtKB-UniRule"/>
</dbReference>
<dbReference type="Gene3D" id="3.10.600.10">
    <property type="entry name" value="pyruvate carboxylase f1077a mutant domain"/>
    <property type="match status" value="1"/>
</dbReference>
<feature type="binding site" evidence="13">
    <location>
        <position position="202"/>
    </location>
    <ligand>
        <name>ATP</name>
        <dbReference type="ChEBI" id="CHEBI:30616"/>
    </ligand>
</feature>
<evidence type="ECO:0000256" key="10">
    <source>
        <dbReference type="ARBA" id="ARBA00023268"/>
    </source>
</evidence>
<dbReference type="InterPro" id="IPR016185">
    <property type="entry name" value="PreATP-grasp_dom_sf"/>
</dbReference>
<dbReference type="PANTHER" id="PTHR43778:SF2">
    <property type="entry name" value="PYRUVATE CARBOXYLASE, MITOCHONDRIAL"/>
    <property type="match status" value="1"/>
</dbReference>
<dbReference type="InterPro" id="IPR011761">
    <property type="entry name" value="ATP-grasp"/>
</dbReference>
<evidence type="ECO:0000256" key="8">
    <source>
        <dbReference type="ARBA" id="ARBA00022840"/>
    </source>
</evidence>
<dbReference type="SUPFAM" id="SSF51569">
    <property type="entry name" value="Aldolase"/>
    <property type="match status" value="1"/>
</dbReference>
<evidence type="ECO:0000256" key="14">
    <source>
        <dbReference type="PIRSR" id="PIRSR001594-3"/>
    </source>
</evidence>
<reference evidence="20 21" key="1">
    <citation type="submission" date="2018-06" db="EMBL/GenBank/DDBJ databases">
        <title>Mucibacter soli gen. nov., sp. nov., a new member of the family Chitinophagaceae producing mucin.</title>
        <authorList>
            <person name="Kim M.-K."/>
            <person name="Park S."/>
            <person name="Kim T.-S."/>
            <person name="Joung Y."/>
            <person name="Han J.-H."/>
            <person name="Kim S.B."/>
        </authorList>
    </citation>
    <scope>NUCLEOTIDE SEQUENCE [LARGE SCALE GENOMIC DNA]</scope>
    <source>
        <strain evidence="20 21">R1-15</strain>
    </source>
</reference>
<dbReference type="Pfam" id="PF00364">
    <property type="entry name" value="Biotin_lipoyl"/>
    <property type="match status" value="1"/>
</dbReference>
<keyword evidence="21" id="KW-1185">Reference proteome</keyword>
<comment type="catalytic activity">
    <reaction evidence="11">
        <text>hydrogencarbonate + pyruvate + ATP = oxaloacetate + ADP + phosphate + H(+)</text>
        <dbReference type="Rhea" id="RHEA:20844"/>
        <dbReference type="ChEBI" id="CHEBI:15361"/>
        <dbReference type="ChEBI" id="CHEBI:15378"/>
        <dbReference type="ChEBI" id="CHEBI:16452"/>
        <dbReference type="ChEBI" id="CHEBI:17544"/>
        <dbReference type="ChEBI" id="CHEBI:30616"/>
        <dbReference type="ChEBI" id="CHEBI:43474"/>
        <dbReference type="ChEBI" id="CHEBI:456216"/>
        <dbReference type="EC" id="6.4.1.1"/>
    </reaction>
</comment>
<evidence type="ECO:0000256" key="11">
    <source>
        <dbReference type="PIRNR" id="PIRNR001594"/>
    </source>
</evidence>
<feature type="binding site" evidence="13">
    <location>
        <position position="118"/>
    </location>
    <ligand>
        <name>ATP</name>
        <dbReference type="ChEBI" id="CHEBI:30616"/>
    </ligand>
</feature>
<evidence type="ECO:0000256" key="1">
    <source>
        <dbReference type="ARBA" id="ARBA00001953"/>
    </source>
</evidence>
<keyword evidence="9 11" id="KW-0092">Biotin</keyword>
<evidence type="ECO:0000259" key="17">
    <source>
        <dbReference type="PROSITE" id="PS50975"/>
    </source>
</evidence>
<dbReference type="EMBL" id="QKTW01000011">
    <property type="protein sequence ID" value="PZF73616.1"/>
    <property type="molecule type" value="Genomic_DNA"/>
</dbReference>
<dbReference type="InterPro" id="IPR001882">
    <property type="entry name" value="Biotin_BS"/>
</dbReference>
<organism evidence="20 21">
    <name type="scientific">Taibaiella soli</name>
    <dbReference type="NCBI Taxonomy" id="1649169"/>
    <lineage>
        <taxon>Bacteria</taxon>
        <taxon>Pseudomonadati</taxon>
        <taxon>Bacteroidota</taxon>
        <taxon>Chitinophagia</taxon>
        <taxon>Chitinophagales</taxon>
        <taxon>Chitinophagaceae</taxon>
        <taxon>Taibaiella</taxon>
    </lineage>
</organism>
<proteinExistence type="predicted"/>
<dbReference type="NCBIfam" id="NF006761">
    <property type="entry name" value="PRK09282.1"/>
    <property type="match status" value="1"/>
</dbReference>
<feature type="binding site" evidence="14">
    <location>
        <position position="741"/>
    </location>
    <ligand>
        <name>Mn(2+)</name>
        <dbReference type="ChEBI" id="CHEBI:29035"/>
    </ligand>
</feature>
<feature type="modified residue" description="N6-biotinyllysine" evidence="15">
    <location>
        <position position="1112"/>
    </location>
</feature>
<dbReference type="GO" id="GO:0004736">
    <property type="term" value="F:pyruvate carboxylase activity"/>
    <property type="evidence" value="ECO:0007669"/>
    <property type="project" value="UniProtKB-EC"/>
</dbReference>
<feature type="binding site" description="via carbamate group" evidence="14">
    <location>
        <position position="712"/>
    </location>
    <ligand>
        <name>Mn(2+)</name>
        <dbReference type="ChEBI" id="CHEBI:29035"/>
    </ligand>
</feature>
<dbReference type="SUPFAM" id="SSF51246">
    <property type="entry name" value="Rudiment single hybrid motif"/>
    <property type="match status" value="1"/>
</dbReference>
<dbReference type="InterPro" id="IPR011054">
    <property type="entry name" value="Rudment_hybrid_motif"/>
</dbReference>
<dbReference type="Gene3D" id="3.30.470.20">
    <property type="entry name" value="ATP-grasp fold, B domain"/>
    <property type="match status" value="1"/>
</dbReference>
<accession>A0A2W2BJJ6</accession>
<dbReference type="FunFam" id="3.20.20.70:FF:000033">
    <property type="entry name" value="Pyruvate carboxylase"/>
    <property type="match status" value="1"/>
</dbReference>
<keyword evidence="6 14" id="KW-0479">Metal-binding</keyword>
<dbReference type="InterPro" id="IPR000089">
    <property type="entry name" value="Biotin_lipoyl"/>
</dbReference>
<dbReference type="Pfam" id="PF02436">
    <property type="entry name" value="PYC_OADA"/>
    <property type="match status" value="1"/>
</dbReference>
<dbReference type="GO" id="GO:0005737">
    <property type="term" value="C:cytoplasm"/>
    <property type="evidence" value="ECO:0007669"/>
    <property type="project" value="TreeGrafter"/>
</dbReference>
<feature type="domain" description="Biotin carboxylation" evidence="18">
    <location>
        <begin position="2"/>
        <end position="455"/>
    </location>
</feature>
<dbReference type="InterPro" id="IPR055268">
    <property type="entry name" value="PCB-like"/>
</dbReference>
<evidence type="ECO:0000259" key="16">
    <source>
        <dbReference type="PROSITE" id="PS50968"/>
    </source>
</evidence>
<dbReference type="InterPro" id="IPR005481">
    <property type="entry name" value="BC-like_N"/>
</dbReference>
<comment type="pathway">
    <text evidence="2">Carbohydrate biosynthesis; gluconeogenesis.</text>
</comment>
<evidence type="ECO:0000313" key="21">
    <source>
        <dbReference type="Proteomes" id="UP000248745"/>
    </source>
</evidence>
<sequence>MEIKKLLIANRGEISIRISRAATELGIRTVAIYTYEDRYSLHRYKADEAYQVGADTDPLKPYLDIDAIIRIAKDCGANAIHPGYGFLSENATFAQKCADNGIVFVGPSPAAMAALGDKVTAKRVAIEAGLPIIESNKEDLTDIAIALKEAQRISYPLMLKAAAGGGGRGMRVVRNDEDLKKAFVEARSEAKTAFGDDTVFLEKFVENPKHIEVQIAADNHGNIVHLYERDCSVQRRFQKVVEMAPSVTLKEETRNKLYDYAVKIASAVNYNNLGTVEFLVDHQEHIYFIEVNPRIQVEHTVTEMITGKDLIKTQLYVAGGYKLSDDEIGLGDQNGIPKNGVAIQCRITTEDPGNDFKPDYGTLVTYRNAAGFGVRLDEGSTYPGMKISPFFDSMLVKVSTQGNNLKDAAQKMYRALKEFRIRGVKNNIPFLENLVTHPEFISGQTTVGFIQEHPELFQFALRQDRGTKMLKFLADFTVNGNPDVKVKDDKKQFEKPVVPAFDASQPMPKGSKDLLNELGPDAFCQWLKNEKKIHYTDTTMRDGHQSLLATRMRTYDMLKVAESFARNHPQTFSMEVWGGATFDVCIRFLHEDPWKRLEQLRKAIPNVLLQMLIRGMNGVGYAAYPDNLIEKFVIKSWEKGVDIFRIFDSLNWMENIAPCIEMVRKKTGGLAEGTLCYTGDILDPKRTKYTLDYYVRLAKDLENAGAHILGIKDMSGLLKPYAAKELIGALKDAVKIPLHLHTHDTSSLQPATYLMAIEAGVDVVDCALGALSGLTSQPNFNAIVEMMKFHERENPYDVKSLNQFSNYWEAVREMYYPFESGMKASSAEVFHHEIPGGQYSNLKPQAVALGLGDKFEAIKETFAEVNDMFGDIVKVTPSSKVVGDMAQFMVANDLTPHDVMTKGEGISFPESVQQFFMGELGQPEGGFPKDLQRIILKDKTPFTERPGKFLPAIDFEKDFASFTTQFGDDLTIEDFLSYKLYPKVFEDGLKFTREYGDVSVVPTPIFFYGMKQGPDVTIEIDKGKTLLIRLLSVGPVDEKGMRTVFFKLNGQTRAIEVMDKSVKVVTVENRKADKGDDKHVGAPLQGMLSKLLVKKDETVKRNQPLFVIEAMKMETTITAPFDTTVRDIALNTGSLVNTGDLVIELN</sequence>
<dbReference type="InterPro" id="IPR011053">
    <property type="entry name" value="Single_hybrid_motif"/>
</dbReference>
<comment type="caution">
    <text evidence="20">The sequence shown here is derived from an EMBL/GenBank/DDBJ whole genome shotgun (WGS) entry which is preliminary data.</text>
</comment>
<dbReference type="Gene3D" id="2.40.50.100">
    <property type="match status" value="1"/>
</dbReference>
<dbReference type="SUPFAM" id="SSF52440">
    <property type="entry name" value="PreATP-grasp domain"/>
    <property type="match status" value="1"/>
</dbReference>
<keyword evidence="8 11" id="KW-0067">ATP-binding</keyword>
<dbReference type="Pfam" id="PF00289">
    <property type="entry name" value="Biotin_carb_N"/>
    <property type="match status" value="1"/>
</dbReference>
<evidence type="ECO:0000256" key="5">
    <source>
        <dbReference type="ARBA" id="ARBA00022598"/>
    </source>
</evidence>
<dbReference type="InterPro" id="IPR013785">
    <property type="entry name" value="Aldolase_TIM"/>
</dbReference>
<comment type="function">
    <text evidence="11">Catalyzes a 2-step reaction, involving the ATP-dependent carboxylation of the covalently attached biotin in the first step and the transfer of the carboxyl group to pyruvate in the second.</text>
</comment>
<feature type="active site" evidence="12">
    <location>
        <position position="294"/>
    </location>
</feature>
<keyword evidence="20" id="KW-0670">Pyruvate</keyword>
<dbReference type="InterPro" id="IPR005930">
    <property type="entry name" value="Pyruv_COase"/>
</dbReference>
<dbReference type="InterPro" id="IPR011764">
    <property type="entry name" value="Biotin_carboxylation_dom"/>
</dbReference>
<keyword evidence="5 11" id="KW-0436">Ligase</keyword>
<dbReference type="NCBIfam" id="NF009554">
    <property type="entry name" value="PRK12999.1"/>
    <property type="match status" value="1"/>
</dbReference>
<dbReference type="Gene3D" id="3.20.20.70">
    <property type="entry name" value="Aldolase class I"/>
    <property type="match status" value="1"/>
</dbReference>
<dbReference type="PROSITE" id="PS00188">
    <property type="entry name" value="BIOTIN"/>
    <property type="match status" value="1"/>
</dbReference>
<dbReference type="PROSITE" id="PS50968">
    <property type="entry name" value="BIOTINYL_LIPOYL"/>
    <property type="match status" value="1"/>
</dbReference>
<dbReference type="FunFam" id="3.40.50.20:FF:000010">
    <property type="entry name" value="Propionyl-CoA carboxylase subunit alpha"/>
    <property type="match status" value="1"/>
</dbReference>
<evidence type="ECO:0000259" key="18">
    <source>
        <dbReference type="PROSITE" id="PS50979"/>
    </source>
</evidence>
<dbReference type="AlphaFoldDB" id="A0A2W2BJJ6"/>